<evidence type="ECO:0000313" key="2">
    <source>
        <dbReference type="EMBL" id="GID65896.1"/>
    </source>
</evidence>
<reference evidence="2" key="1">
    <citation type="submission" date="2021-01" db="EMBL/GenBank/DDBJ databases">
        <title>Whole genome shotgun sequence of Actinoplanes cyaneus NBRC 14990.</title>
        <authorList>
            <person name="Komaki H."/>
            <person name="Tamura T."/>
        </authorList>
    </citation>
    <scope>NUCLEOTIDE SEQUENCE</scope>
    <source>
        <strain evidence="2">NBRC 14990</strain>
    </source>
</reference>
<keyword evidence="3" id="KW-1185">Reference proteome</keyword>
<dbReference type="Gene3D" id="3.90.1570.10">
    <property type="entry name" value="tt1808, chain A"/>
    <property type="match status" value="1"/>
</dbReference>
<sequence length="189" mass="21120">MLASMPSINLPPIEDLDVDDLASLPEGYRYELHSGNLVIMTPSIYWHKWMARRLVDMLCVAGLEALQDTGVRGDRPRDNRIPDVGVLTGDLAEVAEDANLPGSAFQLVAEVVSENSMNGEYTDKAQWYAERGIPEYWIVDRTPARARDDALVHLHRLALSGAAAPAYVRERTVRLSELEAEYREKRDAG</sequence>
<dbReference type="InterPro" id="IPR008538">
    <property type="entry name" value="Uma2"/>
</dbReference>
<feature type="domain" description="Putative restriction endonuclease" evidence="1">
    <location>
        <begin position="20"/>
        <end position="170"/>
    </location>
</feature>
<evidence type="ECO:0000259" key="1">
    <source>
        <dbReference type="Pfam" id="PF05685"/>
    </source>
</evidence>
<dbReference type="Proteomes" id="UP000619479">
    <property type="component" value="Unassembled WGS sequence"/>
</dbReference>
<dbReference type="SUPFAM" id="SSF52980">
    <property type="entry name" value="Restriction endonuclease-like"/>
    <property type="match status" value="1"/>
</dbReference>
<dbReference type="InterPro" id="IPR012296">
    <property type="entry name" value="Nuclease_put_TT1808"/>
</dbReference>
<accession>A0A919IIT0</accession>
<dbReference type="Pfam" id="PF05685">
    <property type="entry name" value="Uma2"/>
    <property type="match status" value="1"/>
</dbReference>
<dbReference type="EMBL" id="BOMH01000028">
    <property type="protein sequence ID" value="GID65896.1"/>
    <property type="molecule type" value="Genomic_DNA"/>
</dbReference>
<name>A0A919IIT0_9ACTN</name>
<dbReference type="InterPro" id="IPR011335">
    <property type="entry name" value="Restrct_endonuc-II-like"/>
</dbReference>
<dbReference type="PANTHER" id="PTHR35400:SF3">
    <property type="entry name" value="SLL1072 PROTEIN"/>
    <property type="match status" value="1"/>
</dbReference>
<dbReference type="CDD" id="cd06260">
    <property type="entry name" value="DUF820-like"/>
    <property type="match status" value="1"/>
</dbReference>
<comment type="caution">
    <text evidence="2">The sequence shown here is derived from an EMBL/GenBank/DDBJ whole genome shotgun (WGS) entry which is preliminary data.</text>
</comment>
<dbReference type="AlphaFoldDB" id="A0A919IIT0"/>
<proteinExistence type="predicted"/>
<protein>
    <recommendedName>
        <fullName evidence="1">Putative restriction endonuclease domain-containing protein</fullName>
    </recommendedName>
</protein>
<evidence type="ECO:0000313" key="3">
    <source>
        <dbReference type="Proteomes" id="UP000619479"/>
    </source>
</evidence>
<dbReference type="PANTHER" id="PTHR35400">
    <property type="entry name" value="SLR1083 PROTEIN"/>
    <property type="match status" value="1"/>
</dbReference>
<gene>
    <name evidence="2" type="ORF">Acy02nite_37770</name>
</gene>
<dbReference type="RefSeq" id="WP_239174986.1">
    <property type="nucleotide sequence ID" value="NZ_BAAAUC010000012.1"/>
</dbReference>
<organism evidence="2 3">
    <name type="scientific">Actinoplanes cyaneus</name>
    <dbReference type="NCBI Taxonomy" id="52696"/>
    <lineage>
        <taxon>Bacteria</taxon>
        <taxon>Bacillati</taxon>
        <taxon>Actinomycetota</taxon>
        <taxon>Actinomycetes</taxon>
        <taxon>Micromonosporales</taxon>
        <taxon>Micromonosporaceae</taxon>
        <taxon>Actinoplanes</taxon>
    </lineage>
</organism>